<evidence type="ECO:0000256" key="4">
    <source>
        <dbReference type="ARBA" id="ARBA00022679"/>
    </source>
</evidence>
<sequence>MEVIAVRAQIVGFAVLAAAVAVVLFGFPLAVTAAHYAQLYKVLDLERQAEKAASRVAADMSVGAGPDPDELHDDGELTFLSVYDTNGKWLLGRGPSQPDEFVLEAAGGRVQTGVDGGDLVAAAPVTHDGNVVGVVRVSGSRSTLLWPLVVAWAGMAALALASVGGVWLLARRQVVRLTRPLDDLSEAARRVGDGDFSVRLPAGRYPEIDAVGSSLNRTAVRLDHLVTRERTFSAEASHQLRTPLTGLRLALEAALEPGGDVRGAIASGIGSADRIERTIEELLRLARDTHRARQAFDVCGLIEELVAERNAQLSREKRAVKVVALPGTPRVQASMAVVRQILTALLDNAVTHGEGEIEVRAREADTAVAIDVSDEGPGVHVPLTDLFVDRPSVAATGHRLGLALARRLAAAEGGDLRLVRPHPPQFTLLLRAEPAP</sequence>
<dbReference type="Proteomes" id="UP000694300">
    <property type="component" value="Unassembled WGS sequence"/>
</dbReference>
<dbReference type="CDD" id="cd00082">
    <property type="entry name" value="HisKA"/>
    <property type="match status" value="1"/>
</dbReference>
<dbReference type="Pfam" id="PF00672">
    <property type="entry name" value="HAMP"/>
    <property type="match status" value="1"/>
</dbReference>
<keyword evidence="7 9" id="KW-1133">Transmembrane helix</keyword>
<feature type="domain" description="HAMP" evidence="11">
    <location>
        <begin position="175"/>
        <end position="227"/>
    </location>
</feature>
<keyword evidence="9" id="KW-0472">Membrane</keyword>
<dbReference type="Pfam" id="PF00512">
    <property type="entry name" value="HisKA"/>
    <property type="match status" value="1"/>
</dbReference>
<comment type="catalytic activity">
    <reaction evidence="1">
        <text>ATP + protein L-histidine = ADP + protein N-phospho-L-histidine.</text>
        <dbReference type="EC" id="2.7.13.3"/>
    </reaction>
</comment>
<evidence type="ECO:0000256" key="3">
    <source>
        <dbReference type="ARBA" id="ARBA00022553"/>
    </source>
</evidence>
<dbReference type="PROSITE" id="PS50109">
    <property type="entry name" value="HIS_KIN"/>
    <property type="match status" value="1"/>
</dbReference>
<evidence type="ECO:0000256" key="8">
    <source>
        <dbReference type="ARBA" id="ARBA00023012"/>
    </source>
</evidence>
<evidence type="ECO:0000313" key="12">
    <source>
        <dbReference type="EMBL" id="MBW0126626.1"/>
    </source>
</evidence>
<organism evidence="12 13">
    <name type="scientific">Pseudonocardia oceani</name>
    <dbReference type="NCBI Taxonomy" id="2792013"/>
    <lineage>
        <taxon>Bacteria</taxon>
        <taxon>Bacillati</taxon>
        <taxon>Actinomycetota</taxon>
        <taxon>Actinomycetes</taxon>
        <taxon>Pseudonocardiales</taxon>
        <taxon>Pseudonocardiaceae</taxon>
        <taxon>Pseudonocardia</taxon>
    </lineage>
</organism>
<dbReference type="EMBL" id="JADQDF010000001">
    <property type="protein sequence ID" value="MBW0126626.1"/>
    <property type="molecule type" value="Genomic_DNA"/>
</dbReference>
<dbReference type="SMART" id="SM00387">
    <property type="entry name" value="HATPase_c"/>
    <property type="match status" value="1"/>
</dbReference>
<reference evidence="12 13" key="1">
    <citation type="submission" date="2020-11" db="EMBL/GenBank/DDBJ databases">
        <title>Pseudonocardia abyssalis sp. nov. and Pseudonocardia oceani sp. nov., description and phylogenomic analysis of two novel actinomycetes isolated from the deep Southern Ocean.</title>
        <authorList>
            <person name="Parra J."/>
        </authorList>
    </citation>
    <scope>NUCLEOTIDE SEQUENCE [LARGE SCALE GENOMIC DNA]</scope>
    <source>
        <strain evidence="13">KRD185</strain>
    </source>
</reference>
<dbReference type="InterPro" id="IPR005467">
    <property type="entry name" value="His_kinase_dom"/>
</dbReference>
<protein>
    <recommendedName>
        <fullName evidence="2">histidine kinase</fullName>
        <ecNumber evidence="2">2.7.13.3</ecNumber>
    </recommendedName>
</protein>
<keyword evidence="13" id="KW-1185">Reference proteome</keyword>
<evidence type="ECO:0000256" key="1">
    <source>
        <dbReference type="ARBA" id="ARBA00000085"/>
    </source>
</evidence>
<dbReference type="PANTHER" id="PTHR45436">
    <property type="entry name" value="SENSOR HISTIDINE KINASE YKOH"/>
    <property type="match status" value="1"/>
</dbReference>
<dbReference type="RefSeq" id="WP_218595152.1">
    <property type="nucleotide sequence ID" value="NZ_JADQDE010000273.1"/>
</dbReference>
<accession>A0ABS6U3P2</accession>
<dbReference type="InterPro" id="IPR003594">
    <property type="entry name" value="HATPase_dom"/>
</dbReference>
<evidence type="ECO:0000259" key="10">
    <source>
        <dbReference type="PROSITE" id="PS50109"/>
    </source>
</evidence>
<keyword evidence="6" id="KW-0418">Kinase</keyword>
<name>A0ABS6U3P2_9PSEU</name>
<keyword evidence="8" id="KW-0902">Two-component regulatory system</keyword>
<keyword evidence="4" id="KW-0808">Transferase</keyword>
<evidence type="ECO:0000256" key="9">
    <source>
        <dbReference type="SAM" id="Phobius"/>
    </source>
</evidence>
<keyword evidence="5 9" id="KW-0812">Transmembrane</keyword>
<feature type="transmembrane region" description="Helical" evidence="9">
    <location>
        <begin position="144"/>
        <end position="170"/>
    </location>
</feature>
<dbReference type="InterPro" id="IPR003661">
    <property type="entry name" value="HisK_dim/P_dom"/>
</dbReference>
<gene>
    <name evidence="12" type="ORF">I4I82_02845</name>
</gene>
<dbReference type="InterPro" id="IPR050428">
    <property type="entry name" value="TCS_sensor_his_kinase"/>
</dbReference>
<dbReference type="EC" id="2.7.13.3" evidence="2"/>
<evidence type="ECO:0000256" key="7">
    <source>
        <dbReference type="ARBA" id="ARBA00022989"/>
    </source>
</evidence>
<dbReference type="CDD" id="cd00075">
    <property type="entry name" value="HATPase"/>
    <property type="match status" value="1"/>
</dbReference>
<evidence type="ECO:0000256" key="6">
    <source>
        <dbReference type="ARBA" id="ARBA00022777"/>
    </source>
</evidence>
<evidence type="ECO:0000256" key="5">
    <source>
        <dbReference type="ARBA" id="ARBA00022692"/>
    </source>
</evidence>
<dbReference type="PROSITE" id="PS50885">
    <property type="entry name" value="HAMP"/>
    <property type="match status" value="1"/>
</dbReference>
<dbReference type="CDD" id="cd06225">
    <property type="entry name" value="HAMP"/>
    <property type="match status" value="1"/>
</dbReference>
<evidence type="ECO:0000313" key="13">
    <source>
        <dbReference type="Proteomes" id="UP000694300"/>
    </source>
</evidence>
<proteinExistence type="predicted"/>
<feature type="domain" description="Histidine kinase" evidence="10">
    <location>
        <begin position="235"/>
        <end position="434"/>
    </location>
</feature>
<dbReference type="SMART" id="SM00388">
    <property type="entry name" value="HisKA"/>
    <property type="match status" value="1"/>
</dbReference>
<dbReference type="Pfam" id="PF02518">
    <property type="entry name" value="HATPase_c"/>
    <property type="match status" value="1"/>
</dbReference>
<evidence type="ECO:0000259" key="11">
    <source>
        <dbReference type="PROSITE" id="PS50885"/>
    </source>
</evidence>
<keyword evidence="3" id="KW-0597">Phosphoprotein</keyword>
<dbReference type="PANTHER" id="PTHR45436:SF5">
    <property type="entry name" value="SENSOR HISTIDINE KINASE TRCS"/>
    <property type="match status" value="1"/>
</dbReference>
<comment type="caution">
    <text evidence="12">The sequence shown here is derived from an EMBL/GenBank/DDBJ whole genome shotgun (WGS) entry which is preliminary data.</text>
</comment>
<dbReference type="SMART" id="SM00304">
    <property type="entry name" value="HAMP"/>
    <property type="match status" value="1"/>
</dbReference>
<evidence type="ECO:0000256" key="2">
    <source>
        <dbReference type="ARBA" id="ARBA00012438"/>
    </source>
</evidence>
<dbReference type="InterPro" id="IPR003660">
    <property type="entry name" value="HAMP_dom"/>
</dbReference>
<feature type="transmembrane region" description="Helical" evidence="9">
    <location>
        <begin position="12"/>
        <end position="37"/>
    </location>
</feature>